<dbReference type="GO" id="GO:0005634">
    <property type="term" value="C:nucleus"/>
    <property type="evidence" value="ECO:0007669"/>
    <property type="project" value="UniProtKB-SubCell"/>
</dbReference>
<dbReference type="GO" id="GO:0003677">
    <property type="term" value="F:DNA binding"/>
    <property type="evidence" value="ECO:0007669"/>
    <property type="project" value="InterPro"/>
</dbReference>
<dbReference type="PANTHER" id="PTHR47338:SF11">
    <property type="entry name" value="ZN(II)2CYS6 TRANSCRIPTION FACTOR (EUROFUNG)"/>
    <property type="match status" value="1"/>
</dbReference>
<dbReference type="SMART" id="SM00906">
    <property type="entry name" value="Fungal_trans"/>
    <property type="match status" value="1"/>
</dbReference>
<dbReference type="Gene3D" id="4.10.240.10">
    <property type="entry name" value="Zn(2)-C6 fungal-type DNA-binding domain"/>
    <property type="match status" value="1"/>
</dbReference>
<keyword evidence="3" id="KW-0805">Transcription regulation</keyword>
<feature type="region of interest" description="Disordered" evidence="6">
    <location>
        <begin position="167"/>
        <end position="194"/>
    </location>
</feature>
<accession>A0A420HP61</accession>
<gene>
    <name evidence="8" type="ORF">GcM3_176006</name>
</gene>
<feature type="region of interest" description="Disordered" evidence="6">
    <location>
        <begin position="124"/>
        <end position="150"/>
    </location>
</feature>
<dbReference type="EMBL" id="MCBQ01017631">
    <property type="protein sequence ID" value="RKF59238.1"/>
    <property type="molecule type" value="Genomic_DNA"/>
</dbReference>
<dbReference type="GO" id="GO:0008270">
    <property type="term" value="F:zinc ion binding"/>
    <property type="evidence" value="ECO:0007669"/>
    <property type="project" value="InterPro"/>
</dbReference>
<dbReference type="PROSITE" id="PS00463">
    <property type="entry name" value="ZN2_CY6_FUNGAL_1"/>
    <property type="match status" value="1"/>
</dbReference>
<comment type="subcellular location">
    <subcellularLocation>
        <location evidence="1">Nucleus</location>
    </subcellularLocation>
</comment>
<dbReference type="InterPro" id="IPR001138">
    <property type="entry name" value="Zn2Cys6_DnaBD"/>
</dbReference>
<reference evidence="8 9" key="1">
    <citation type="journal article" date="2018" name="BMC Genomics">
        <title>Comparative genome analyses reveal sequence features reflecting distinct modes of host-adaptation between dicot and monocot powdery mildew.</title>
        <authorList>
            <person name="Wu Y."/>
            <person name="Ma X."/>
            <person name="Pan Z."/>
            <person name="Kale S.D."/>
            <person name="Song Y."/>
            <person name="King H."/>
            <person name="Zhang Q."/>
            <person name="Presley C."/>
            <person name="Deng X."/>
            <person name="Wei C.I."/>
            <person name="Xiao S."/>
        </authorList>
    </citation>
    <scope>NUCLEOTIDE SEQUENCE [LARGE SCALE GENOMIC DNA]</scope>
    <source>
        <strain evidence="8">UMSG3</strain>
    </source>
</reference>
<evidence type="ECO:0000256" key="3">
    <source>
        <dbReference type="ARBA" id="ARBA00023015"/>
    </source>
</evidence>
<dbReference type="Pfam" id="PF00172">
    <property type="entry name" value="Zn_clus"/>
    <property type="match status" value="1"/>
</dbReference>
<keyword evidence="9" id="KW-1185">Reference proteome</keyword>
<dbReference type="GO" id="GO:0000981">
    <property type="term" value="F:DNA-binding transcription factor activity, RNA polymerase II-specific"/>
    <property type="evidence" value="ECO:0007669"/>
    <property type="project" value="InterPro"/>
</dbReference>
<dbReference type="GO" id="GO:0006351">
    <property type="term" value="P:DNA-templated transcription"/>
    <property type="evidence" value="ECO:0007669"/>
    <property type="project" value="InterPro"/>
</dbReference>
<evidence type="ECO:0000256" key="2">
    <source>
        <dbReference type="ARBA" id="ARBA00022723"/>
    </source>
</evidence>
<keyword evidence="4" id="KW-0804">Transcription</keyword>
<dbReference type="Proteomes" id="UP000283383">
    <property type="component" value="Unassembled WGS sequence"/>
</dbReference>
<dbReference type="SMART" id="SM00066">
    <property type="entry name" value="GAL4"/>
    <property type="match status" value="1"/>
</dbReference>
<dbReference type="InterPro" id="IPR036864">
    <property type="entry name" value="Zn2-C6_fun-type_DNA-bd_sf"/>
</dbReference>
<comment type="caution">
    <text evidence="8">The sequence shown here is derived from an EMBL/GenBank/DDBJ whole genome shotgun (WGS) entry which is preliminary data.</text>
</comment>
<dbReference type="InterPro" id="IPR050815">
    <property type="entry name" value="TF_fung"/>
</dbReference>
<name>A0A420HP61_9PEZI</name>
<evidence type="ECO:0000256" key="4">
    <source>
        <dbReference type="ARBA" id="ARBA00023163"/>
    </source>
</evidence>
<keyword evidence="2" id="KW-0479">Metal-binding</keyword>
<evidence type="ECO:0000256" key="5">
    <source>
        <dbReference type="ARBA" id="ARBA00023242"/>
    </source>
</evidence>
<keyword evidence="5" id="KW-0539">Nucleus</keyword>
<dbReference type="CDD" id="cd00067">
    <property type="entry name" value="GAL4"/>
    <property type="match status" value="1"/>
</dbReference>
<dbReference type="AlphaFoldDB" id="A0A420HP61"/>
<evidence type="ECO:0000259" key="7">
    <source>
        <dbReference type="PROSITE" id="PS50048"/>
    </source>
</evidence>
<dbReference type="STRING" id="62708.A0A420HP61"/>
<feature type="domain" description="Zn(2)-C6 fungal-type" evidence="7">
    <location>
        <begin position="342"/>
        <end position="372"/>
    </location>
</feature>
<feature type="compositionally biased region" description="Basic and acidic residues" evidence="6">
    <location>
        <begin position="244"/>
        <end position="253"/>
    </location>
</feature>
<evidence type="ECO:0000313" key="9">
    <source>
        <dbReference type="Proteomes" id="UP000283383"/>
    </source>
</evidence>
<evidence type="ECO:0000256" key="1">
    <source>
        <dbReference type="ARBA" id="ARBA00004123"/>
    </source>
</evidence>
<dbReference type="CDD" id="cd12148">
    <property type="entry name" value="fungal_TF_MHR"/>
    <property type="match status" value="1"/>
</dbReference>
<evidence type="ECO:0000256" key="6">
    <source>
        <dbReference type="SAM" id="MobiDB-lite"/>
    </source>
</evidence>
<feature type="region of interest" description="Disordered" evidence="6">
    <location>
        <begin position="230"/>
        <end position="280"/>
    </location>
</feature>
<proteinExistence type="predicted"/>
<organism evidence="8 9">
    <name type="scientific">Golovinomyces cichoracearum</name>
    <dbReference type="NCBI Taxonomy" id="62708"/>
    <lineage>
        <taxon>Eukaryota</taxon>
        <taxon>Fungi</taxon>
        <taxon>Dikarya</taxon>
        <taxon>Ascomycota</taxon>
        <taxon>Pezizomycotina</taxon>
        <taxon>Leotiomycetes</taxon>
        <taxon>Erysiphales</taxon>
        <taxon>Erysiphaceae</taxon>
        <taxon>Golovinomyces</taxon>
    </lineage>
</organism>
<dbReference type="Pfam" id="PF04082">
    <property type="entry name" value="Fungal_trans"/>
    <property type="match status" value="1"/>
</dbReference>
<evidence type="ECO:0000313" key="8">
    <source>
        <dbReference type="EMBL" id="RKF59238.1"/>
    </source>
</evidence>
<dbReference type="InterPro" id="IPR007219">
    <property type="entry name" value="XnlR_reg_dom"/>
</dbReference>
<sequence length="967" mass="109097">MAQIYSHLALPSPLPERTSIFQKVEKGLYPSDLQSSVPKRYAERISQDYRKSSKSPSPISTYNYNMHIKVMTPKSSEEHQPCPELGHPRESLPPLRSILNGLGQQHMISENSAQNSPPIHRSYCQEGQQSTTGFHSRAQSLGSSQMGKTEKFSLSVSSDTLIKNHERINLPPPSQLQSHNDTPRPKSPIHDTGQSMLNKLKSQSSCSFESWSSQSYPYHLDSVKMAPLSYGTKSKRSSSPKNRSKLEKLKEVEFQNFSPQADSSEPCAAENTATENDGLGPRIWTGNRFLPRFSHERFVPGEGKCYFYDDGSYCKAVIDGEVVNAHWGVTKTGKPRKRLAIACMTCREKKIKCDPNYPRCVQCEKFGRACKFKNAPRGSQSLPGTPFADITELPIQQSSIRDEDTIRVKRESTQSVSPRQTVVRHEILDNDIHHQKRQKNGYCEFTPTISVTSPRYSVKSLSSPSTPFVEKNKSFLFDSTVSSQLQTNPYVLWPEFVTDLLNIFFKYVPETISGIFAEVSFRNWALTPISKSLDDNTTIYAILCLASAFSSNPDVRAKGGLYAQNCRLGCEDRPFSLQLVHSRLLLALYYFTSNESDLAWDFCGSAMRAASKLKLNLELEKSDETNRKHFPYDLSRAGYAECRRRTFWAIYLIDRFNTFCAGYNSVLKAEDIFLRLPCDMNSFESQIEVNTPFFDHMNVSIPEPNWKIGCLGYLINIATIWGDVLASIYRSSLRGLPSSTATFVRFYESVTHRMREWDASLPACYRVTPENIQLAANDGVLGIMVTMHAVYHNTGMKLNRYIPHLNLTNAQVNHHITSAHQHAESLLVLMDILHRLCLFNQTSKLHDRISPKFTSPFVGYCVVSAVDILTAMLPVSSIPSRLASFQSSLAILSELSIFWRSSTHQRDLVQKRLLSLTHLTTERANLNQKSAGALSNDGICAISEPLEQIFARKDDCIYRGNLSVLTK</sequence>
<dbReference type="PROSITE" id="PS50048">
    <property type="entry name" value="ZN2_CY6_FUNGAL_2"/>
    <property type="match status" value="1"/>
</dbReference>
<dbReference type="PANTHER" id="PTHR47338">
    <property type="entry name" value="ZN(II)2CYS6 TRANSCRIPTION FACTOR (EUROFUNG)-RELATED"/>
    <property type="match status" value="1"/>
</dbReference>
<feature type="compositionally biased region" description="Polar residues" evidence="6">
    <location>
        <begin position="125"/>
        <end position="150"/>
    </location>
</feature>
<protein>
    <recommendedName>
        <fullName evidence="7">Zn(2)-C6 fungal-type domain-containing protein</fullName>
    </recommendedName>
</protein>
<dbReference type="SUPFAM" id="SSF57701">
    <property type="entry name" value="Zn2/Cys6 DNA-binding domain"/>
    <property type="match status" value="1"/>
</dbReference>